<protein>
    <submittedName>
        <fullName evidence="1">Uncharacterized protein</fullName>
    </submittedName>
</protein>
<sequence>MDWTARIDAVRAAHQAAVGRFEQHIEEIDAAARAGLRRLGEQSRAESESAEATSGRVVREERERLLRQDAVARRGGDVFVLPTDWTEADEARWRA</sequence>
<dbReference type="EMBL" id="WRPP01000006">
    <property type="protein sequence ID" value="MVU81540.1"/>
    <property type="molecule type" value="Genomic_DNA"/>
</dbReference>
<evidence type="ECO:0000313" key="1">
    <source>
        <dbReference type="EMBL" id="MVU81540.1"/>
    </source>
</evidence>
<dbReference type="AlphaFoldDB" id="A0A7K1V4G2"/>
<reference evidence="1 2" key="1">
    <citation type="submission" date="2019-12" db="EMBL/GenBank/DDBJ databases">
        <title>Nocardia sp. nov. ET3-3 isolated from soil.</title>
        <authorList>
            <person name="Kanchanasin P."/>
            <person name="Tanasupawat S."/>
            <person name="Yuki M."/>
            <person name="Kudo T."/>
        </authorList>
    </citation>
    <scope>NUCLEOTIDE SEQUENCE [LARGE SCALE GENOMIC DNA]</scope>
    <source>
        <strain evidence="1 2">ET3-3</strain>
    </source>
</reference>
<evidence type="ECO:0000313" key="2">
    <source>
        <dbReference type="Proteomes" id="UP000466794"/>
    </source>
</evidence>
<proteinExistence type="predicted"/>
<dbReference type="Proteomes" id="UP000466794">
    <property type="component" value="Unassembled WGS sequence"/>
</dbReference>
<accession>A0A7K1V4G2</accession>
<organism evidence="1 2">
    <name type="scientific">Nocardia terrae</name>
    <dbReference type="NCBI Taxonomy" id="2675851"/>
    <lineage>
        <taxon>Bacteria</taxon>
        <taxon>Bacillati</taxon>
        <taxon>Actinomycetota</taxon>
        <taxon>Actinomycetes</taxon>
        <taxon>Mycobacteriales</taxon>
        <taxon>Nocardiaceae</taxon>
        <taxon>Nocardia</taxon>
    </lineage>
</organism>
<comment type="caution">
    <text evidence="1">The sequence shown here is derived from an EMBL/GenBank/DDBJ whole genome shotgun (WGS) entry which is preliminary data.</text>
</comment>
<gene>
    <name evidence="1" type="ORF">GPX89_30405</name>
</gene>
<dbReference type="RefSeq" id="WP_157391102.1">
    <property type="nucleotide sequence ID" value="NZ_WRPP01000006.1"/>
</dbReference>
<name>A0A7K1V4G2_9NOCA</name>
<keyword evidence="2" id="KW-1185">Reference proteome</keyword>